<dbReference type="AlphaFoldDB" id="A0AA96GPJ5"/>
<dbReference type="InterPro" id="IPR052701">
    <property type="entry name" value="GAG_Ulvan_Degrading_Sulfatases"/>
</dbReference>
<dbReference type="InterPro" id="IPR017850">
    <property type="entry name" value="Alkaline_phosphatase_core_sf"/>
</dbReference>
<sequence>MVLPVGAQDKPNIVIIWGDDIGRSNISAYTKGMMGYQTPNIDRVAHEGMIFTDYYAEQSCTAGRSAFITGQSVFRTGLSKVGLPGADLGMRKEDPTIAELLKPLGYATGQFGKNHLGDKDEMLPSNHGFDEFYGNLYHLNAEEEPELPDYPKASDFPNFKKKYGPRGVIHSFSDGRITDTGPLTKKRMETIDDDIAARANEFIEKQHKAGKPMFVWVNFTHMHFRTHPKSESVGQAGRWQSPYHDTMIDHDKNVGQVLNKLDELGIADNTIVMYGTDNGPHMNSWPDSGMTPFRNEKNSNWEGAYRVPAMVRWPGKIKAGSISNEVMSHMDWMPTLLAAAGDPDIKGKLLKGHKAGEKNFKVHLDGYNFLPFLTGQEKKGPRQEYFYFSDDGNLTGLRYDNWKVVFAEQRQRGTLQIWFEPFTQLRAPKLFNLRMDPYERADVTSNTYWDWLIDHVFLFVPAQAIVGEFLQTFQEFPPRQKAASFTVDRVLESLQTPAQGR</sequence>
<dbReference type="Gene3D" id="3.30.1120.10">
    <property type="match status" value="1"/>
</dbReference>
<dbReference type="Proteomes" id="UP001302494">
    <property type="component" value="Chromosome"/>
</dbReference>
<evidence type="ECO:0000259" key="1">
    <source>
        <dbReference type="Pfam" id="PF00884"/>
    </source>
</evidence>
<dbReference type="KEGG" id="nneo:PQG83_00665"/>
<dbReference type="RefSeq" id="WP_376753621.1">
    <property type="nucleotide sequence ID" value="NZ_CP116968.1"/>
</dbReference>
<dbReference type="PANTHER" id="PTHR43751">
    <property type="entry name" value="SULFATASE"/>
    <property type="match status" value="1"/>
</dbReference>
<dbReference type="InterPro" id="IPR000917">
    <property type="entry name" value="Sulfatase_N"/>
</dbReference>
<reference evidence="2 3" key="1">
    <citation type="submission" date="2023-01" db="EMBL/GenBank/DDBJ databases">
        <title>Cultivation and genomic characterization of new, ubiquitous marine nitrite-oxidizing bacteria from the Nitrospirales.</title>
        <authorList>
            <person name="Mueller A.J."/>
            <person name="Daebeler A."/>
            <person name="Herbold C.W."/>
            <person name="Kirkegaard R.H."/>
            <person name="Daims H."/>
        </authorList>
    </citation>
    <scope>NUCLEOTIDE SEQUENCE [LARGE SCALE GENOMIC DNA]</scope>
    <source>
        <strain evidence="2 3">DK</strain>
    </source>
</reference>
<dbReference type="EMBL" id="CP116968">
    <property type="protein sequence ID" value="WNM64225.1"/>
    <property type="molecule type" value="Genomic_DNA"/>
</dbReference>
<dbReference type="CDD" id="cd16142">
    <property type="entry name" value="ARS_like"/>
    <property type="match status" value="1"/>
</dbReference>
<evidence type="ECO:0000313" key="2">
    <source>
        <dbReference type="EMBL" id="WNM64225.1"/>
    </source>
</evidence>
<keyword evidence="3" id="KW-1185">Reference proteome</keyword>
<protein>
    <submittedName>
        <fullName evidence="2">Arylsulfatase</fullName>
    </submittedName>
</protein>
<dbReference type="PANTHER" id="PTHR43751:SF2">
    <property type="entry name" value="SULFATASE N-TERMINAL DOMAIN-CONTAINING PROTEIN"/>
    <property type="match status" value="1"/>
</dbReference>
<proteinExistence type="predicted"/>
<dbReference type="Gene3D" id="3.40.720.10">
    <property type="entry name" value="Alkaline Phosphatase, subunit A"/>
    <property type="match status" value="1"/>
</dbReference>
<organism evidence="2 3">
    <name type="scientific">Candidatus Nitrospira neomarina</name>
    <dbReference type="NCBI Taxonomy" id="3020899"/>
    <lineage>
        <taxon>Bacteria</taxon>
        <taxon>Pseudomonadati</taxon>
        <taxon>Nitrospirota</taxon>
        <taxon>Nitrospiria</taxon>
        <taxon>Nitrospirales</taxon>
        <taxon>Nitrospiraceae</taxon>
        <taxon>Nitrospira</taxon>
    </lineage>
</organism>
<accession>A0AA96GPJ5</accession>
<name>A0AA96GPJ5_9BACT</name>
<dbReference type="Pfam" id="PF00884">
    <property type="entry name" value="Sulfatase"/>
    <property type="match status" value="1"/>
</dbReference>
<gene>
    <name evidence="2" type="ORF">PQG83_00665</name>
</gene>
<dbReference type="SUPFAM" id="SSF53649">
    <property type="entry name" value="Alkaline phosphatase-like"/>
    <property type="match status" value="1"/>
</dbReference>
<evidence type="ECO:0000313" key="3">
    <source>
        <dbReference type="Proteomes" id="UP001302494"/>
    </source>
</evidence>
<feature type="domain" description="Sulfatase N-terminal" evidence="1">
    <location>
        <begin position="11"/>
        <end position="341"/>
    </location>
</feature>